<dbReference type="PROSITE" id="PS50160">
    <property type="entry name" value="DNA_LIGASE_A3"/>
    <property type="match status" value="1"/>
</dbReference>
<evidence type="ECO:0000256" key="4">
    <source>
        <dbReference type="ARBA" id="ARBA00022679"/>
    </source>
</evidence>
<dbReference type="InterPro" id="IPR014146">
    <property type="entry name" value="LigD_ligase_dom"/>
</dbReference>
<evidence type="ECO:0000256" key="17">
    <source>
        <dbReference type="ARBA" id="ARBA00023211"/>
    </source>
</evidence>
<dbReference type="PANTHER" id="PTHR42705:SF2">
    <property type="entry name" value="BIFUNCTIONAL NON-HOMOLOGOUS END JOINING PROTEIN LIGD"/>
    <property type="match status" value="1"/>
</dbReference>
<dbReference type="Gene3D" id="3.30.470.30">
    <property type="entry name" value="DNA ligase/mRNA capping enzyme"/>
    <property type="match status" value="1"/>
</dbReference>
<evidence type="ECO:0000256" key="2">
    <source>
        <dbReference type="ARBA" id="ARBA00012727"/>
    </source>
</evidence>
<dbReference type="Proteomes" id="UP001476282">
    <property type="component" value="Unassembled WGS sequence"/>
</dbReference>
<evidence type="ECO:0000256" key="18">
    <source>
        <dbReference type="ARBA" id="ARBA00023268"/>
    </source>
</evidence>
<evidence type="ECO:0000256" key="19">
    <source>
        <dbReference type="ARBA" id="ARBA00029943"/>
    </source>
</evidence>
<keyword evidence="5" id="KW-0548">Nucleotidyltransferase</keyword>
<organism evidence="23 24">
    <name type="scientific">Haloferula sargassicola</name>
    <dbReference type="NCBI Taxonomy" id="490096"/>
    <lineage>
        <taxon>Bacteria</taxon>
        <taxon>Pseudomonadati</taxon>
        <taxon>Verrucomicrobiota</taxon>
        <taxon>Verrucomicrobiia</taxon>
        <taxon>Verrucomicrobiales</taxon>
        <taxon>Verrucomicrobiaceae</taxon>
        <taxon>Haloferula</taxon>
    </lineage>
</organism>
<keyword evidence="8" id="KW-0547">Nucleotide-binding</keyword>
<name>A0ABP9UPF5_9BACT</name>
<proteinExistence type="predicted"/>
<keyword evidence="14" id="KW-0238">DNA-binding</keyword>
<dbReference type="Pfam" id="PF13298">
    <property type="entry name" value="LigD_N"/>
    <property type="match status" value="1"/>
</dbReference>
<keyword evidence="17" id="KW-0464">Manganese</keyword>
<dbReference type="Pfam" id="PF01068">
    <property type="entry name" value="DNA_ligase_A_M"/>
    <property type="match status" value="1"/>
</dbReference>
<dbReference type="InterPro" id="IPR012309">
    <property type="entry name" value="DNA_ligase_ATP-dep_C"/>
</dbReference>
<evidence type="ECO:0000313" key="23">
    <source>
        <dbReference type="EMBL" id="GAA5483130.1"/>
    </source>
</evidence>
<accession>A0ABP9UPF5</accession>
<evidence type="ECO:0000256" key="14">
    <source>
        <dbReference type="ARBA" id="ARBA00023125"/>
    </source>
</evidence>
<comment type="catalytic activity">
    <reaction evidence="20">
        <text>ATP + (deoxyribonucleotide)n-3'-hydroxyl + 5'-phospho-(deoxyribonucleotide)m = (deoxyribonucleotide)n+m + AMP + diphosphate.</text>
        <dbReference type="EC" id="6.5.1.1"/>
    </reaction>
</comment>
<dbReference type="InterPro" id="IPR052171">
    <property type="entry name" value="NHEJ_LigD"/>
</dbReference>
<dbReference type="InterPro" id="IPR014144">
    <property type="entry name" value="LigD_PE_domain"/>
</dbReference>
<dbReference type="NCBIfam" id="TIGR02777">
    <property type="entry name" value="LigD_PE_dom"/>
    <property type="match status" value="1"/>
</dbReference>
<keyword evidence="3" id="KW-0436">Ligase</keyword>
<comment type="caution">
    <text evidence="23">The sequence shown here is derived from an EMBL/GenBank/DDBJ whole genome shotgun (WGS) entry which is preliminary data.</text>
</comment>
<dbReference type="InterPro" id="IPR012310">
    <property type="entry name" value="DNA_ligase_ATP-dep_cent"/>
</dbReference>
<dbReference type="Gene3D" id="3.30.1490.70">
    <property type="match status" value="1"/>
</dbReference>
<feature type="compositionally biased region" description="Basic and acidic residues" evidence="21">
    <location>
        <begin position="12"/>
        <end position="25"/>
    </location>
</feature>
<dbReference type="InterPro" id="IPR014143">
    <property type="entry name" value="NHEJ_ligase_prk"/>
</dbReference>
<dbReference type="InterPro" id="IPR012340">
    <property type="entry name" value="NA-bd_OB-fold"/>
</dbReference>
<evidence type="ECO:0000256" key="20">
    <source>
        <dbReference type="ARBA" id="ARBA00034003"/>
    </source>
</evidence>
<keyword evidence="9" id="KW-0227">DNA damage</keyword>
<dbReference type="CDD" id="cd07971">
    <property type="entry name" value="OBF_DNA_ligase_LigD"/>
    <property type="match status" value="1"/>
</dbReference>
<dbReference type="NCBIfam" id="TIGR02778">
    <property type="entry name" value="ligD_pol"/>
    <property type="match status" value="1"/>
</dbReference>
<evidence type="ECO:0000256" key="21">
    <source>
        <dbReference type="SAM" id="MobiDB-lite"/>
    </source>
</evidence>
<keyword evidence="13" id="KW-0239">DNA-directed DNA polymerase</keyword>
<dbReference type="PANTHER" id="PTHR42705">
    <property type="entry name" value="BIFUNCTIONAL NON-HOMOLOGOUS END JOINING PROTEIN LIGD"/>
    <property type="match status" value="1"/>
</dbReference>
<dbReference type="SUPFAM" id="SSF56091">
    <property type="entry name" value="DNA ligase/mRNA capping enzyme, catalytic domain"/>
    <property type="match status" value="1"/>
</dbReference>
<comment type="cofactor">
    <cofactor evidence="1">
        <name>Mn(2+)</name>
        <dbReference type="ChEBI" id="CHEBI:29035"/>
    </cofactor>
</comment>
<dbReference type="Gene3D" id="2.40.50.140">
    <property type="entry name" value="Nucleic acid-binding proteins"/>
    <property type="match status" value="1"/>
</dbReference>
<dbReference type="InterPro" id="IPR014145">
    <property type="entry name" value="LigD_pol_dom"/>
</dbReference>
<gene>
    <name evidence="23" type="primary">ligD_3</name>
    <name evidence="23" type="ORF">Hsar01_02358</name>
</gene>
<dbReference type="NCBIfam" id="TIGR02779">
    <property type="entry name" value="NHEJ_ligase_lig"/>
    <property type="match status" value="1"/>
</dbReference>
<evidence type="ECO:0000256" key="10">
    <source>
        <dbReference type="ARBA" id="ARBA00022801"/>
    </source>
</evidence>
<dbReference type="EMBL" id="BAABRI010000012">
    <property type="protein sequence ID" value="GAA5483130.1"/>
    <property type="molecule type" value="Genomic_DNA"/>
</dbReference>
<evidence type="ECO:0000256" key="13">
    <source>
        <dbReference type="ARBA" id="ARBA00022932"/>
    </source>
</evidence>
<keyword evidence="7" id="KW-0479">Metal-binding</keyword>
<keyword evidence="4" id="KW-0808">Transferase</keyword>
<dbReference type="Pfam" id="PF21686">
    <property type="entry name" value="LigD_Prim-Pol"/>
    <property type="match status" value="1"/>
</dbReference>
<keyword evidence="11" id="KW-0269">Exonuclease</keyword>
<evidence type="ECO:0000256" key="9">
    <source>
        <dbReference type="ARBA" id="ARBA00022763"/>
    </source>
</evidence>
<reference evidence="23 24" key="1">
    <citation type="submission" date="2024-02" db="EMBL/GenBank/DDBJ databases">
        <title>Haloferula sargassicola NBRC 104335.</title>
        <authorList>
            <person name="Ichikawa N."/>
            <person name="Katano-Makiyama Y."/>
            <person name="Hidaka K."/>
        </authorList>
    </citation>
    <scope>NUCLEOTIDE SEQUENCE [LARGE SCALE GENOMIC DNA]</scope>
    <source>
        <strain evidence="23 24">NBRC 104335</strain>
    </source>
</reference>
<keyword evidence="15" id="KW-0233">DNA recombination</keyword>
<dbReference type="Gene3D" id="3.90.920.10">
    <property type="entry name" value="DNA primase, PRIM domain"/>
    <property type="match status" value="1"/>
</dbReference>
<protein>
    <recommendedName>
        <fullName evidence="2">DNA ligase (ATP)</fullName>
        <ecNumber evidence="2">6.5.1.1</ecNumber>
    </recommendedName>
    <alternativeName>
        <fullName evidence="19">NHEJ DNA polymerase</fullName>
    </alternativeName>
</protein>
<evidence type="ECO:0000256" key="5">
    <source>
        <dbReference type="ARBA" id="ARBA00022695"/>
    </source>
</evidence>
<keyword evidence="16" id="KW-0234">DNA repair</keyword>
<feature type="region of interest" description="Disordered" evidence="21">
    <location>
        <begin position="1"/>
        <end position="38"/>
    </location>
</feature>
<evidence type="ECO:0000256" key="7">
    <source>
        <dbReference type="ARBA" id="ARBA00022723"/>
    </source>
</evidence>
<keyword evidence="6" id="KW-0540">Nuclease</keyword>
<evidence type="ECO:0000256" key="15">
    <source>
        <dbReference type="ARBA" id="ARBA00023172"/>
    </source>
</evidence>
<dbReference type="RefSeq" id="WP_353567251.1">
    <property type="nucleotide sequence ID" value="NZ_BAABRI010000012.1"/>
</dbReference>
<evidence type="ECO:0000256" key="3">
    <source>
        <dbReference type="ARBA" id="ARBA00022598"/>
    </source>
</evidence>
<evidence type="ECO:0000256" key="11">
    <source>
        <dbReference type="ARBA" id="ARBA00022839"/>
    </source>
</evidence>
<feature type="domain" description="ATP-dependent DNA ligase family profile" evidence="22">
    <location>
        <begin position="281"/>
        <end position="407"/>
    </location>
</feature>
<dbReference type="CDD" id="cd07906">
    <property type="entry name" value="Adenylation_DNA_ligase_LigD_LigC"/>
    <property type="match status" value="1"/>
</dbReference>
<dbReference type="Pfam" id="PF04679">
    <property type="entry name" value="DNA_ligase_A_C"/>
    <property type="match status" value="1"/>
</dbReference>
<evidence type="ECO:0000256" key="8">
    <source>
        <dbReference type="ARBA" id="ARBA00022741"/>
    </source>
</evidence>
<dbReference type="NCBIfam" id="TIGR02776">
    <property type="entry name" value="NHEJ_ligase_prk"/>
    <property type="match status" value="1"/>
</dbReference>
<keyword evidence="24" id="KW-1185">Reference proteome</keyword>
<dbReference type="SUPFAM" id="SSF50249">
    <property type="entry name" value="Nucleic acid-binding proteins"/>
    <property type="match status" value="1"/>
</dbReference>
<evidence type="ECO:0000313" key="24">
    <source>
        <dbReference type="Proteomes" id="UP001476282"/>
    </source>
</evidence>
<evidence type="ECO:0000256" key="6">
    <source>
        <dbReference type="ARBA" id="ARBA00022722"/>
    </source>
</evidence>
<keyword evidence="10" id="KW-0378">Hydrolase</keyword>
<sequence length="775" mass="86088">MPPRRPPAGSRSRLEAYRGKRDFSRTPEPAEDGPGKPGRAFVIHEHHARSHHFDLRLEMHGVLASWAVPKGVPERVGEKRLAVRVEDHPLEYGNFEGEIPKGNYGAGQVAIWDRGTWQPLDKDWKRRLEKGKLKFQLRGGRLDGSWVLARMDEEPNWLLRRIQGSAAGTGSDVGGREKAGFIEPQLARTVASVPRGKEWRHELKYDGYRMIAVRTGDGTRLFTRSGLDWTDKFRELAADLDGLPGGEFVIDGEAVVFDGKGRSRFGLLQEALKGGRGGIEFVVFDLLHLDGRNLRDLPLEERQRRLGGWIPEGSPRLRVSKSWSGDEGPSLFRESCRLGLEGIISKPADGRYLPGQRRAWVKSKCRPRQEFVVCGFTAPGGSRSGFGALVLGSYENGRLVARGKVGSGFTADTRGRLLEQLEPLATERKHFPDIKDVSWVEPQLVVEVEFTELTASGSVRQASFVGLREDKEAAQVRLEGPDRGAEAGERPEVAGQVISHPNRTVFPGEGITKLEVARYYERVAEWMLPHVIDRPLALLRAPDGITGQTFFQKSFKNGVPAHVNQRALEDGTELIVIRDVEGLVSLVQHGTLEFHPWLGSVDRPDRPDQVIWDLDPHRSVPWEETLGTAFLLRDFLEKHGLHPVAKLSGGKGVHVILPIARTQPWAVVKSYARKVAAEVAAMNPRKLTTVSSLSKREGKIYLDWLRNGRGATCVAPWSLRAREGATVAAPVSWDDLADLGPADFDLRSALEFPGEWQALPSQTLPVSLLREMGAL</sequence>
<evidence type="ECO:0000256" key="16">
    <source>
        <dbReference type="ARBA" id="ARBA00023204"/>
    </source>
</evidence>
<keyword evidence="12" id="KW-0067">ATP-binding</keyword>
<dbReference type="EC" id="6.5.1.1" evidence="2"/>
<evidence type="ECO:0000256" key="1">
    <source>
        <dbReference type="ARBA" id="ARBA00001936"/>
    </source>
</evidence>
<keyword evidence="18" id="KW-0511">Multifunctional enzyme</keyword>
<evidence type="ECO:0000256" key="12">
    <source>
        <dbReference type="ARBA" id="ARBA00022840"/>
    </source>
</evidence>
<evidence type="ECO:0000259" key="22">
    <source>
        <dbReference type="PROSITE" id="PS50160"/>
    </source>
</evidence>